<dbReference type="PANTHER" id="PTHR10617:SF107">
    <property type="entry name" value="ELECTRON TRANSFER FLAVOPROTEIN-UBIQUINONE OXIDOREDUCTASE, MITOCHONDRIAL"/>
    <property type="match status" value="1"/>
</dbReference>
<gene>
    <name evidence="17" type="primary">fixC</name>
    <name evidence="17" type="ORF">Maq22A_1p34280</name>
</gene>
<evidence type="ECO:0000259" key="16">
    <source>
        <dbReference type="PROSITE" id="PS51379"/>
    </source>
</evidence>
<keyword evidence="9 15" id="KW-0249">Electron transport</keyword>
<dbReference type="Gene3D" id="3.50.50.60">
    <property type="entry name" value="FAD/NAD(P)-binding domain"/>
    <property type="match status" value="1"/>
</dbReference>
<dbReference type="InterPro" id="IPR036188">
    <property type="entry name" value="FAD/NAD-bd_sf"/>
</dbReference>
<geneLocation type="plasmid" evidence="18">
    <name>pMaq22A_1p DNA</name>
</geneLocation>
<keyword evidence="13 15" id="KW-0830">Ubiquinone</keyword>
<keyword evidence="8" id="KW-0809">Transit peptide</keyword>
<protein>
    <recommendedName>
        <fullName evidence="15">Electron transfer flavoprotein-ubiquinone oxidoreductase</fullName>
        <shortName evidence="15">ETF-QO</shortName>
        <ecNumber evidence="15">1.5.5.1</ecNumber>
    </recommendedName>
</protein>
<dbReference type="PRINTS" id="PR00420">
    <property type="entry name" value="RNGMNOXGNASE"/>
</dbReference>
<dbReference type="AlphaFoldDB" id="A0A0C6FL01"/>
<keyword evidence="10 15" id="KW-0560">Oxidoreductase</keyword>
<keyword evidence="4 15" id="KW-0813">Transport</keyword>
<dbReference type="Pfam" id="PF21162">
    <property type="entry name" value="ETFQO_UQ-bd"/>
    <property type="match status" value="1"/>
</dbReference>
<feature type="domain" description="4Fe-4S ferredoxin-type" evidence="16">
    <location>
        <begin position="514"/>
        <end position="543"/>
    </location>
</feature>
<evidence type="ECO:0000313" key="17">
    <source>
        <dbReference type="EMBL" id="BAQ49128.1"/>
    </source>
</evidence>
<dbReference type="GO" id="GO:0046872">
    <property type="term" value="F:metal ion binding"/>
    <property type="evidence" value="ECO:0007669"/>
    <property type="project" value="UniProtKB-KW"/>
</dbReference>
<organism evidence="17 18">
    <name type="scientific">Methylobacterium aquaticum</name>
    <dbReference type="NCBI Taxonomy" id="270351"/>
    <lineage>
        <taxon>Bacteria</taxon>
        <taxon>Pseudomonadati</taxon>
        <taxon>Pseudomonadota</taxon>
        <taxon>Alphaproteobacteria</taxon>
        <taxon>Hyphomicrobiales</taxon>
        <taxon>Methylobacteriaceae</taxon>
        <taxon>Methylobacterium</taxon>
    </lineage>
</organism>
<keyword evidence="7 15" id="KW-0274">FAD</keyword>
<keyword evidence="6 15" id="KW-0479">Metal-binding</keyword>
<dbReference type="Gene3D" id="3.30.9.90">
    <property type="match status" value="1"/>
</dbReference>
<reference evidence="18" key="2">
    <citation type="submission" date="2015-01" db="EMBL/GenBank/DDBJ databases">
        <title>Complete genome sequence of Methylobacterium aquaticum strain 22A.</title>
        <authorList>
            <person name="Tani A."/>
            <person name="Ogura Y."/>
            <person name="Hayashi T."/>
        </authorList>
    </citation>
    <scope>NUCLEOTIDE SEQUENCE [LARGE SCALE GENOMIC DNA]</scope>
    <source>
        <strain evidence="18">MA-22A</strain>
        <plasmid evidence="18">Plasmid pMaq22A_1p DNA</plasmid>
    </source>
</reference>
<evidence type="ECO:0000256" key="15">
    <source>
        <dbReference type="RuleBase" id="RU366068"/>
    </source>
</evidence>
<evidence type="ECO:0000256" key="4">
    <source>
        <dbReference type="ARBA" id="ARBA00022448"/>
    </source>
</evidence>
<dbReference type="Proteomes" id="UP000061432">
    <property type="component" value="Plasmid pMaq22A_1p"/>
</dbReference>
<dbReference type="PROSITE" id="PS51379">
    <property type="entry name" value="4FE4S_FER_2"/>
    <property type="match status" value="1"/>
</dbReference>
<evidence type="ECO:0000256" key="10">
    <source>
        <dbReference type="ARBA" id="ARBA00023002"/>
    </source>
</evidence>
<evidence type="ECO:0000256" key="1">
    <source>
        <dbReference type="ARBA" id="ARBA00001974"/>
    </source>
</evidence>
<dbReference type="InterPro" id="IPR049398">
    <property type="entry name" value="ETF-QO/FixC_UQ-bd"/>
</dbReference>
<dbReference type="EC" id="1.5.5.1" evidence="15"/>
<dbReference type="InterPro" id="IPR007859">
    <property type="entry name" value="ETF-QO/FixX_C"/>
</dbReference>
<dbReference type="PANTHER" id="PTHR10617">
    <property type="entry name" value="ELECTRON TRANSFER FLAVOPROTEIN-UBIQUINONE OXIDOREDUCTASE"/>
    <property type="match status" value="1"/>
</dbReference>
<dbReference type="GO" id="GO:0004174">
    <property type="term" value="F:electron-transferring-flavoprotein dehydrogenase activity"/>
    <property type="evidence" value="ECO:0007669"/>
    <property type="project" value="UniProtKB-UniRule"/>
</dbReference>
<dbReference type="SUPFAM" id="SSF54373">
    <property type="entry name" value="FAD-linked reductases, C-terminal domain"/>
    <property type="match status" value="1"/>
</dbReference>
<proteinExistence type="predicted"/>
<evidence type="ECO:0000256" key="9">
    <source>
        <dbReference type="ARBA" id="ARBA00022982"/>
    </source>
</evidence>
<comment type="cofactor">
    <cofactor evidence="15">
        <name>[4Fe-4S] cluster</name>
        <dbReference type="ChEBI" id="CHEBI:49883"/>
    </cofactor>
    <text evidence="15">Binds 1 [4Fe-4S] cluster.</text>
</comment>
<dbReference type="RefSeq" id="WP_060850262.1">
    <property type="nucleotide sequence ID" value="NZ_AP014705.1"/>
</dbReference>
<evidence type="ECO:0000313" key="18">
    <source>
        <dbReference type="Proteomes" id="UP000061432"/>
    </source>
</evidence>
<dbReference type="Gene3D" id="3.30.70.20">
    <property type="match status" value="1"/>
</dbReference>
<evidence type="ECO:0000256" key="5">
    <source>
        <dbReference type="ARBA" id="ARBA00022630"/>
    </source>
</evidence>
<evidence type="ECO:0000256" key="7">
    <source>
        <dbReference type="ARBA" id="ARBA00022827"/>
    </source>
</evidence>
<keyword evidence="17" id="KW-0614">Plasmid</keyword>
<keyword evidence="14" id="KW-0472">Membrane</keyword>
<keyword evidence="11 15" id="KW-0408">Iron</keyword>
<accession>A0A0C6FL01</accession>
<keyword evidence="5 15" id="KW-0285">Flavoprotein</keyword>
<comment type="function">
    <text evidence="2 15">Accepts electrons from ETF and reduces ubiquinone.</text>
</comment>
<dbReference type="EMBL" id="AP014705">
    <property type="protein sequence ID" value="BAQ49128.1"/>
    <property type="molecule type" value="Genomic_DNA"/>
</dbReference>
<comment type="subcellular location">
    <subcellularLocation>
        <location evidence="3">Membrane</location>
    </subcellularLocation>
</comment>
<comment type="catalytic activity">
    <reaction evidence="15">
        <text>a ubiquinone + reduced [electron-transfer flavoprotein] = a ubiquinol + oxidized [electron-transfer flavoprotein] + H(+)</text>
        <dbReference type="Rhea" id="RHEA:24052"/>
        <dbReference type="Rhea" id="RHEA-COMP:9565"/>
        <dbReference type="Rhea" id="RHEA-COMP:9566"/>
        <dbReference type="Rhea" id="RHEA-COMP:10685"/>
        <dbReference type="Rhea" id="RHEA-COMP:10686"/>
        <dbReference type="ChEBI" id="CHEBI:15378"/>
        <dbReference type="ChEBI" id="CHEBI:16389"/>
        <dbReference type="ChEBI" id="CHEBI:17976"/>
        <dbReference type="ChEBI" id="CHEBI:57692"/>
        <dbReference type="ChEBI" id="CHEBI:58307"/>
        <dbReference type="EC" id="1.5.5.1"/>
    </reaction>
</comment>
<keyword evidence="12 15" id="KW-0411">Iron-sulfur</keyword>
<evidence type="ECO:0000256" key="13">
    <source>
        <dbReference type="ARBA" id="ARBA00023075"/>
    </source>
</evidence>
<dbReference type="GO" id="GO:0016020">
    <property type="term" value="C:membrane"/>
    <property type="evidence" value="ECO:0007669"/>
    <property type="project" value="UniProtKB-SubCell"/>
</dbReference>
<evidence type="ECO:0000256" key="11">
    <source>
        <dbReference type="ARBA" id="ARBA00023004"/>
    </source>
</evidence>
<evidence type="ECO:0000256" key="12">
    <source>
        <dbReference type="ARBA" id="ARBA00023014"/>
    </source>
</evidence>
<evidence type="ECO:0000256" key="2">
    <source>
        <dbReference type="ARBA" id="ARBA00002819"/>
    </source>
</evidence>
<dbReference type="SUPFAM" id="SSF51905">
    <property type="entry name" value="FAD/NAD(P)-binding domain"/>
    <property type="match status" value="1"/>
</dbReference>
<sequence length="554" mass="60115">MELPEREAMDFDVVIVGAGPAGLAAAIQLKQLAAEAGTEVSVVVVEKGSEVGAHILSGAVIDPSGLDSLAPGWREDPDRPLKTEVVKDEFLFLGPAGGLSLPNIAFPKLMSNHGNFVGSLSNVTKFLGRKAEELGVEIYPGFPAAEILYDEAGAVVGIATGDLGIARSGDARDDFTRGMELRAKYTVFGEGARGSLTKKLIDRYRLNQHSDHQKYGLGVKELWQVKPEKFQPGLVRHSMGWPLPNKAGGGSWLYHFDDHLVSVGFVTHLNYENPTLSPFEEFQRFKTHPMIRDVFEGAKRIGYGARAIMEGGWQSVPKLVFPGGCLVGDSAGFVNVPRIKGSHNAVLSGMQAAGAIHEALAAGRAQDELTSYEEGWRSSPIGHDLKRVRNVKPLWSKYGTMVGVGLGGLDMWLNELAGVSLFGTLKHGKPDYACTKPLKDVTPIKYPKPDGVLTFDRLSSVYLSNTNHEEDQPVHLQVKDMGLQKSSEHDVFGGPSGRYCPAGVYEWVEEGGAPRYQINAQNCVHCKTCDIKDPNQNINWVTPEGPGGPNYVNM</sequence>
<dbReference type="InterPro" id="IPR040156">
    <property type="entry name" value="ETF-QO"/>
</dbReference>
<evidence type="ECO:0000256" key="3">
    <source>
        <dbReference type="ARBA" id="ARBA00004370"/>
    </source>
</evidence>
<name>A0A0C6FL01_9HYPH</name>
<dbReference type="PATRIC" id="fig|270351.10.peg.6167"/>
<comment type="cofactor">
    <cofactor evidence="1 15">
        <name>FAD</name>
        <dbReference type="ChEBI" id="CHEBI:57692"/>
    </cofactor>
</comment>
<dbReference type="Pfam" id="PF05187">
    <property type="entry name" value="Fer4_ETF_QO"/>
    <property type="match status" value="1"/>
</dbReference>
<dbReference type="FunFam" id="3.30.70.20:FF:000015">
    <property type="entry name" value="Electron transfer flavoprotein-ubiquinone oxidoreductase"/>
    <property type="match status" value="1"/>
</dbReference>
<dbReference type="OrthoDB" id="9766632at2"/>
<evidence type="ECO:0000256" key="6">
    <source>
        <dbReference type="ARBA" id="ARBA00022723"/>
    </source>
</evidence>
<dbReference type="Pfam" id="PF13450">
    <property type="entry name" value="NAD_binding_8"/>
    <property type="match status" value="1"/>
</dbReference>
<evidence type="ECO:0000256" key="8">
    <source>
        <dbReference type="ARBA" id="ARBA00022946"/>
    </source>
</evidence>
<dbReference type="SUPFAM" id="SSF54862">
    <property type="entry name" value="4Fe-4S ferredoxins"/>
    <property type="match status" value="1"/>
</dbReference>
<evidence type="ECO:0000256" key="14">
    <source>
        <dbReference type="ARBA" id="ARBA00023136"/>
    </source>
</evidence>
<dbReference type="KEGG" id="maqu:Maq22A_1p34280"/>
<dbReference type="InterPro" id="IPR017896">
    <property type="entry name" value="4Fe4S_Fe-S-bd"/>
</dbReference>
<reference evidence="17 18" key="1">
    <citation type="journal article" date="2015" name="Genome Announc.">
        <title>Complete Genome Sequence of Methylobacterium aquaticum Strain 22A, Isolated from Racomitrium japonicum Moss.</title>
        <authorList>
            <person name="Tani A."/>
            <person name="Ogura Y."/>
            <person name="Hayashi T."/>
            <person name="Kimbara K."/>
        </authorList>
    </citation>
    <scope>NUCLEOTIDE SEQUENCE [LARGE SCALE GENOMIC DNA]</scope>
    <source>
        <strain evidence="17 18">MA-22A</strain>
        <plasmid evidence="18">Plasmid pMaq22A_1p DNA</plasmid>
    </source>
</reference>
<dbReference type="GO" id="GO:0051539">
    <property type="term" value="F:4 iron, 4 sulfur cluster binding"/>
    <property type="evidence" value="ECO:0007669"/>
    <property type="project" value="UniProtKB-UniRule"/>
</dbReference>